<evidence type="ECO:0000313" key="1">
    <source>
        <dbReference type="EMBL" id="SHI64871.1"/>
    </source>
</evidence>
<dbReference type="RefSeq" id="WP_072763305.1">
    <property type="nucleotide sequence ID" value="NZ_FQYX01000004.1"/>
</dbReference>
<keyword evidence="2" id="KW-1185">Reference proteome</keyword>
<protein>
    <submittedName>
        <fullName evidence="1">Uncharacterized protein</fullName>
    </submittedName>
</protein>
<dbReference type="OrthoDB" id="1100725at2"/>
<proteinExistence type="predicted"/>
<gene>
    <name evidence="1" type="ORF">SAMN04487911_10464</name>
</gene>
<name>A0A1M6CVK1_9FLAO</name>
<dbReference type="AlphaFoldDB" id="A0A1M6CVK1"/>
<dbReference type="EMBL" id="FQYX01000004">
    <property type="protein sequence ID" value="SHI64871.1"/>
    <property type="molecule type" value="Genomic_DNA"/>
</dbReference>
<accession>A0A1M6CVK1</accession>
<dbReference type="STRING" id="558155.SAMN04487911_10464"/>
<reference evidence="2" key="1">
    <citation type="submission" date="2016-11" db="EMBL/GenBank/DDBJ databases">
        <authorList>
            <person name="Varghese N."/>
            <person name="Submissions S."/>
        </authorList>
    </citation>
    <scope>NUCLEOTIDE SEQUENCE [LARGE SCALE GENOMIC DNA]</scope>
    <source>
        <strain evidence="2">CGMCC 1.8863</strain>
    </source>
</reference>
<sequence>MKKRLKEELRKLSTEIISSRNLNDISALYEATKELYEKLAVLKYIEESLTTTETKKPKNVIASKFESMANSVLRANSSVPESNPHEEDIIVPGIDTIRDMVSEMPSATTIEEVLSQFTSKPELMKNDRDLFMPKEVTTPQIPEIRQTTKEPKTRDITVDLNDRLAFVKHLFNGSMEDYNRVLSQLRTIDTEERSISFIENMVKPDYNHWEGKEDYEMRFMGIIARKFS</sequence>
<dbReference type="Proteomes" id="UP000184231">
    <property type="component" value="Unassembled WGS sequence"/>
</dbReference>
<organism evidence="1 2">
    <name type="scientific">Arenibacter nanhaiticus</name>
    <dbReference type="NCBI Taxonomy" id="558155"/>
    <lineage>
        <taxon>Bacteria</taxon>
        <taxon>Pseudomonadati</taxon>
        <taxon>Bacteroidota</taxon>
        <taxon>Flavobacteriia</taxon>
        <taxon>Flavobacteriales</taxon>
        <taxon>Flavobacteriaceae</taxon>
        <taxon>Arenibacter</taxon>
    </lineage>
</organism>
<evidence type="ECO:0000313" key="2">
    <source>
        <dbReference type="Proteomes" id="UP000184231"/>
    </source>
</evidence>